<feature type="non-terminal residue" evidence="2">
    <location>
        <position position="1"/>
    </location>
</feature>
<dbReference type="Proteomes" id="UP000092093">
    <property type="component" value="Unassembled WGS sequence"/>
</dbReference>
<accession>A0A1B7W7N0</accession>
<reference evidence="2" key="1">
    <citation type="submission" date="2015-09" db="EMBL/GenBank/DDBJ databases">
        <title>Aphanizomenon flos-aquae WA102.</title>
        <authorList>
            <person name="Driscoll C."/>
        </authorList>
    </citation>
    <scope>NUCLEOTIDE SEQUENCE [LARGE SCALE GENOMIC DNA]</scope>
    <source>
        <strain evidence="2">WA102</strain>
    </source>
</reference>
<feature type="region of interest" description="Disordered" evidence="1">
    <location>
        <begin position="1"/>
        <end position="123"/>
    </location>
</feature>
<protein>
    <submittedName>
        <fullName evidence="2">Uncharacterized protein</fullName>
    </submittedName>
</protein>
<dbReference type="AlphaFoldDB" id="A0A1B7W7N0"/>
<feature type="compositionally biased region" description="Basic and acidic residues" evidence="1">
    <location>
        <begin position="104"/>
        <end position="123"/>
    </location>
</feature>
<dbReference type="EMBL" id="LJOW01000646">
    <property type="protein sequence ID" value="OBQ33134.1"/>
    <property type="molecule type" value="Genomic_DNA"/>
</dbReference>
<organism evidence="2">
    <name type="scientific">Aphanizomenon flos-aquae WA102</name>
    <dbReference type="NCBI Taxonomy" id="1710896"/>
    <lineage>
        <taxon>Bacteria</taxon>
        <taxon>Bacillati</taxon>
        <taxon>Cyanobacteriota</taxon>
        <taxon>Cyanophyceae</taxon>
        <taxon>Nostocales</taxon>
        <taxon>Aphanizomenonaceae</taxon>
        <taxon>Aphanizomenon</taxon>
    </lineage>
</organism>
<feature type="non-terminal residue" evidence="2">
    <location>
        <position position="245"/>
    </location>
</feature>
<proteinExistence type="predicted"/>
<feature type="region of interest" description="Disordered" evidence="1">
    <location>
        <begin position="141"/>
        <end position="192"/>
    </location>
</feature>
<evidence type="ECO:0000313" key="2">
    <source>
        <dbReference type="EMBL" id="OBQ33134.1"/>
    </source>
</evidence>
<name>A0A1B7W7N0_APHFL</name>
<gene>
    <name evidence="2" type="ORF">AN484_27400</name>
</gene>
<comment type="caution">
    <text evidence="2">The sequence shown here is derived from an EMBL/GenBank/DDBJ whole genome shotgun (WGS) entry which is preliminary data.</text>
</comment>
<evidence type="ECO:0000256" key="1">
    <source>
        <dbReference type="SAM" id="MobiDB-lite"/>
    </source>
</evidence>
<sequence length="245" mass="26239">RPIKAPKRPAEDDGATAGAQRTANRLMMSGPAPGTSPPSADPAVTYPMPDLTGINSGARDKIQDPAQAKRPQMPPPIPPAFAAGATPLRKEPSGGHGEVEEEETRERAEDALRAKEKEEKDFADYKASRERTLRAEFEAARAAKTPAASHGLRAPGGIPTTNRPYIYPNLENPGRRSTPPPGYIPGTPGGQPAAGMEDVLGNVIRSISSIADVSTRADKAKVSWPKFGGKYVDWYTFKSEWAVFV</sequence>